<proteinExistence type="predicted"/>
<dbReference type="InterPro" id="IPR018631">
    <property type="entry name" value="AAA-ATPase-like_dom"/>
</dbReference>
<name>A0A915CPJ6_9BILA</name>
<sequence length="580" mass="67081">MLTWNRSKAKQSDELVLNQEEKLPQHFDQLSVDVKLHKPKQVLVKDYVAIKQIKYNASAYSSLLTSSTILDRSLFVTSLMTSNNRFTVLNMPPRTGKTMLLELSKHILSVPNSYIEKRLSNYKLFNNLCRSTRAKMAEAKDSVYEGIYRRIDQTLTAIRESQPEAKSQAEKYMEQCRSYLEMMTSKGVEEQMRKDDANDLFCEVYTHLDRLIEDSKEAKFGSQNLPKHVAVYSKDELYRGGFEKFIAEDDPRFSEFFGMRPVIHISFLSSGKDTFSSVFSAVRHCVQAAYQEHAYLKESLMFRGDEQSMKNLEKFKKYLNSPEDLTEREFQMSLTFLSNLLHEEFKRTVVVLVDEYDSSFNAIVSRFPGTTEACEDCQPPKQCHCFQRVNQIMKEFYTTLKENKAVEKVLMVGILPTRVFISALRADENTVVNNRYSHFFMISEKEFVFLCLYFEKTTEEIQGLHKKYQYFLHNKFDNRDHQLYAFPALIELCDAHLGDAGVTEQGTAQISSDDSQTLGLSDMACQNINRFLLNVGYLSSSKTIPGQFAVPNGEIRQNILTLLDSFFITKCQRQMSVFMD</sequence>
<reference evidence="3" key="1">
    <citation type="submission" date="2022-11" db="UniProtKB">
        <authorList>
            <consortium name="WormBaseParasite"/>
        </authorList>
    </citation>
    <scope>IDENTIFICATION</scope>
</reference>
<evidence type="ECO:0000259" key="1">
    <source>
        <dbReference type="Pfam" id="PF09820"/>
    </source>
</evidence>
<accession>A0A915CPJ6</accession>
<feature type="domain" description="AAA-ATPase-like" evidence="1">
    <location>
        <begin position="242"/>
        <end position="416"/>
    </location>
</feature>
<dbReference type="WBParaSite" id="jg10842">
    <property type="protein sequence ID" value="jg10842"/>
    <property type="gene ID" value="jg10842"/>
</dbReference>
<protein>
    <submittedName>
        <fullName evidence="3">AAA-ATPase-like domain-containing protein</fullName>
    </submittedName>
</protein>
<dbReference type="AlphaFoldDB" id="A0A915CPJ6"/>
<organism evidence="2 3">
    <name type="scientific">Ditylenchus dipsaci</name>
    <dbReference type="NCBI Taxonomy" id="166011"/>
    <lineage>
        <taxon>Eukaryota</taxon>
        <taxon>Metazoa</taxon>
        <taxon>Ecdysozoa</taxon>
        <taxon>Nematoda</taxon>
        <taxon>Chromadorea</taxon>
        <taxon>Rhabditida</taxon>
        <taxon>Tylenchina</taxon>
        <taxon>Tylenchomorpha</taxon>
        <taxon>Sphaerularioidea</taxon>
        <taxon>Anguinidae</taxon>
        <taxon>Anguininae</taxon>
        <taxon>Ditylenchus</taxon>
    </lineage>
</organism>
<evidence type="ECO:0000313" key="2">
    <source>
        <dbReference type="Proteomes" id="UP000887574"/>
    </source>
</evidence>
<dbReference type="Pfam" id="PF09820">
    <property type="entry name" value="AAA-ATPase_like"/>
    <property type="match status" value="1"/>
</dbReference>
<keyword evidence="2" id="KW-1185">Reference proteome</keyword>
<dbReference type="PANTHER" id="PTHR34825:SF1">
    <property type="entry name" value="AAA-ATPASE-LIKE DOMAIN-CONTAINING PROTEIN"/>
    <property type="match status" value="1"/>
</dbReference>
<evidence type="ECO:0000313" key="3">
    <source>
        <dbReference type="WBParaSite" id="jg10842"/>
    </source>
</evidence>
<dbReference type="PANTHER" id="PTHR34825">
    <property type="entry name" value="CONSERVED PROTEIN, WITH A WEAK D-GALACTARATE DEHYDRATASE/ALTRONATE HYDROLASE DOMAIN"/>
    <property type="match status" value="1"/>
</dbReference>
<dbReference type="Proteomes" id="UP000887574">
    <property type="component" value="Unplaced"/>
</dbReference>